<sequence>MQRLSKIYQRAQIGCCKVDDGLSIGINSGMTYRSLLFFLQLIIMLKKKNFLYASIIDINIKMLFKKERLDQQIKIRYNFSFENARIK</sequence>
<evidence type="ECO:0000313" key="1">
    <source>
        <dbReference type="EMBL" id="CAD8215381.1"/>
    </source>
</evidence>
<dbReference type="AlphaFoldDB" id="A0A8S1YP96"/>
<gene>
    <name evidence="1" type="ORF">POCTA_138.1.T2390003</name>
</gene>
<protein>
    <submittedName>
        <fullName evidence="1">Uncharacterized protein</fullName>
    </submittedName>
</protein>
<keyword evidence="2" id="KW-1185">Reference proteome</keyword>
<evidence type="ECO:0000313" key="2">
    <source>
        <dbReference type="Proteomes" id="UP000683925"/>
    </source>
</evidence>
<proteinExistence type="predicted"/>
<organism evidence="1 2">
    <name type="scientific">Paramecium octaurelia</name>
    <dbReference type="NCBI Taxonomy" id="43137"/>
    <lineage>
        <taxon>Eukaryota</taxon>
        <taxon>Sar</taxon>
        <taxon>Alveolata</taxon>
        <taxon>Ciliophora</taxon>
        <taxon>Intramacronucleata</taxon>
        <taxon>Oligohymenophorea</taxon>
        <taxon>Peniculida</taxon>
        <taxon>Parameciidae</taxon>
        <taxon>Paramecium</taxon>
    </lineage>
</organism>
<accession>A0A8S1YP96</accession>
<reference evidence="1" key="1">
    <citation type="submission" date="2021-01" db="EMBL/GenBank/DDBJ databases">
        <authorList>
            <consortium name="Genoscope - CEA"/>
            <person name="William W."/>
        </authorList>
    </citation>
    <scope>NUCLEOTIDE SEQUENCE</scope>
</reference>
<dbReference type="Proteomes" id="UP000683925">
    <property type="component" value="Unassembled WGS sequence"/>
</dbReference>
<dbReference type="EMBL" id="CAJJDP010000243">
    <property type="protein sequence ID" value="CAD8215381.1"/>
    <property type="molecule type" value="Genomic_DNA"/>
</dbReference>
<name>A0A8S1YP96_PAROT</name>
<comment type="caution">
    <text evidence="1">The sequence shown here is derived from an EMBL/GenBank/DDBJ whole genome shotgun (WGS) entry which is preliminary data.</text>
</comment>